<gene>
    <name evidence="2" type="ORF">I9W95_09770</name>
</gene>
<comment type="caution">
    <text evidence="2">The sequence shown here is derived from an EMBL/GenBank/DDBJ whole genome shotgun (WGS) entry which is preliminary data.</text>
</comment>
<keyword evidence="3" id="KW-1185">Reference proteome</keyword>
<dbReference type="EMBL" id="JAEDAH010000046">
    <property type="protein sequence ID" value="MCA6063894.1"/>
    <property type="molecule type" value="Genomic_DNA"/>
</dbReference>
<name>A0ABS7ZQJ2_9GAMM</name>
<dbReference type="PANTHER" id="PTHR31901">
    <property type="entry name" value="GH3 DOMAIN-CONTAINING PROTEIN"/>
    <property type="match status" value="1"/>
</dbReference>
<protein>
    <submittedName>
        <fullName evidence="2">GH3 auxin-responsive promoter family protein</fullName>
    </submittedName>
</protein>
<dbReference type="Proteomes" id="UP000714380">
    <property type="component" value="Unassembled WGS sequence"/>
</dbReference>
<sequence length="539" mass="60338">MALSSLLHRASFALSRRGSRHFKEATFNLQDTQVRRLRSIMALVEGTETAARYSLSTATCPVRFARQVPLSNYEDWQAAIQRQRDGDGQLTSETCERYQPTSGSTSQVKWIPYTPAFLHELDQAIAPWISDLYQRYPAIRHGRHYWSLSWVPQALRSEAASVNDDLKLLPWWKRLFMAGTMAVPENVSLAPTSELSMFASLCYLASSRDLTMISVWSPTFAIGLLDTLAQQREAVSRVLLSGRWPADKPELRYLKAPKQRHNGRILQQWDGAINAATTAALWPQLALISAWDTSSSASWAQQLQQLFAHCKFQGKGLWATEGVVTFPLNGQYPLALESHFYEFENLENGEVLFAWQLQRGMRVRPIITTGNGLLRYVTKDQLLVDGFLNQCPSLRFISRLSGTDMVGEKMSPEAVLNLFDLLSNQFAIKPVSLLAVPGKQTDSKPGYLLLAEGNADAVAAVNEQLEVLLNEHFHYRLARELGQLQSAQTQISSNAMDTYMRLRIASGAVAGNIKVEPLTLCPEAADLLHHSEQREAISA</sequence>
<evidence type="ECO:0000313" key="2">
    <source>
        <dbReference type="EMBL" id="MCA6063894.1"/>
    </source>
</evidence>
<reference evidence="2 3" key="1">
    <citation type="submission" date="2020-12" db="EMBL/GenBank/DDBJ databases">
        <title>Novel Thalassolituus-related marine hydrocarbonoclastic bacteria mediated algae-derived hydrocarbons mineralization in twilight zone of the northern South China Sea.</title>
        <authorList>
            <person name="Dong C."/>
        </authorList>
    </citation>
    <scope>NUCLEOTIDE SEQUENCE [LARGE SCALE GENOMIC DNA]</scope>
    <source>
        <strain evidence="2 3">IMCC1826</strain>
    </source>
</reference>
<dbReference type="PANTHER" id="PTHR31901:SF9">
    <property type="entry name" value="GH3 DOMAIN-CONTAINING PROTEIN"/>
    <property type="match status" value="1"/>
</dbReference>
<dbReference type="Pfam" id="PF23571">
    <property type="entry name" value="GH3_M"/>
    <property type="match status" value="1"/>
</dbReference>
<proteinExistence type="predicted"/>
<evidence type="ECO:0000259" key="1">
    <source>
        <dbReference type="Pfam" id="PF23571"/>
    </source>
</evidence>
<feature type="domain" description="GH3 middle" evidence="1">
    <location>
        <begin position="332"/>
        <end position="399"/>
    </location>
</feature>
<accession>A0ABS7ZQJ2</accession>
<dbReference type="InterPro" id="IPR004993">
    <property type="entry name" value="GH3"/>
</dbReference>
<organism evidence="2 3">
    <name type="scientific">Thalassolituus marinus</name>
    <dbReference type="NCBI Taxonomy" id="671053"/>
    <lineage>
        <taxon>Bacteria</taxon>
        <taxon>Pseudomonadati</taxon>
        <taxon>Pseudomonadota</taxon>
        <taxon>Gammaproteobacteria</taxon>
        <taxon>Oceanospirillales</taxon>
        <taxon>Oceanospirillaceae</taxon>
        <taxon>Thalassolituus</taxon>
    </lineage>
</organism>
<dbReference type="Pfam" id="PF03321">
    <property type="entry name" value="GH3"/>
    <property type="match status" value="1"/>
</dbReference>
<evidence type="ECO:0000313" key="3">
    <source>
        <dbReference type="Proteomes" id="UP000714380"/>
    </source>
</evidence>
<dbReference type="RefSeq" id="WP_225674348.1">
    <property type="nucleotide sequence ID" value="NZ_JAEDAH010000046.1"/>
</dbReference>
<dbReference type="InterPro" id="IPR055377">
    <property type="entry name" value="GH3_M"/>
</dbReference>